<feature type="compositionally biased region" description="Acidic residues" evidence="11">
    <location>
        <begin position="986"/>
        <end position="997"/>
    </location>
</feature>
<dbReference type="GO" id="GO:0005930">
    <property type="term" value="C:axoneme"/>
    <property type="evidence" value="ECO:0007669"/>
    <property type="project" value="UniProtKB-SubCell"/>
</dbReference>
<feature type="region of interest" description="Disordered" evidence="11">
    <location>
        <begin position="972"/>
        <end position="1011"/>
    </location>
</feature>
<dbReference type="Pfam" id="PF00400">
    <property type="entry name" value="WD40"/>
    <property type="match status" value="1"/>
</dbReference>
<evidence type="ECO:0000256" key="8">
    <source>
        <dbReference type="ARBA" id="ARBA00023605"/>
    </source>
</evidence>
<reference evidence="13" key="3">
    <citation type="submission" date="2023-05" db="EMBL/GenBank/DDBJ databases">
        <authorList>
            <person name="Smith C.H."/>
        </authorList>
    </citation>
    <scope>NUCLEOTIDE SEQUENCE</scope>
    <source>
        <strain evidence="13">CHS0354</strain>
        <tissue evidence="13">Mantle</tissue>
    </source>
</reference>
<evidence type="ECO:0000256" key="2">
    <source>
        <dbReference type="ARBA" id="ARBA00022490"/>
    </source>
</evidence>
<evidence type="ECO:0000256" key="7">
    <source>
        <dbReference type="ARBA" id="ARBA00023273"/>
    </source>
</evidence>
<reference evidence="13" key="1">
    <citation type="journal article" date="2021" name="Genome Biol. Evol.">
        <title>A High-Quality Reference Genome for a Parasitic Bivalve with Doubly Uniparental Inheritance (Bivalvia: Unionida).</title>
        <authorList>
            <person name="Smith C.H."/>
        </authorList>
    </citation>
    <scope>NUCLEOTIDE SEQUENCE</scope>
    <source>
        <strain evidence="13">CHS0354</strain>
    </source>
</reference>
<accession>A0AAE0TIE2</accession>
<dbReference type="Gene3D" id="2.130.10.10">
    <property type="entry name" value="YVTN repeat-like/Quinoprotein amine dehydrogenase"/>
    <property type="match status" value="4"/>
</dbReference>
<feature type="domain" description="Cfap43 N-terminal" evidence="12">
    <location>
        <begin position="25"/>
        <end position="165"/>
    </location>
</feature>
<keyword evidence="4" id="KW-0677">Repeat</keyword>
<comment type="caution">
    <text evidence="13">The sequence shown here is derived from an EMBL/GenBank/DDBJ whole genome shotgun (WGS) entry which is preliminary data.</text>
</comment>
<dbReference type="Proteomes" id="UP001195483">
    <property type="component" value="Unassembled WGS sequence"/>
</dbReference>
<dbReference type="SUPFAM" id="SSF50978">
    <property type="entry name" value="WD40 repeat-like"/>
    <property type="match status" value="2"/>
</dbReference>
<dbReference type="Pfam" id="PF25828">
    <property type="entry name" value="CC_Cfap43"/>
    <property type="match status" value="1"/>
</dbReference>
<dbReference type="InterPro" id="IPR036322">
    <property type="entry name" value="WD40_repeat_dom_sf"/>
</dbReference>
<dbReference type="PANTHER" id="PTHR14885:SF1">
    <property type="entry name" value="CILIA- AND FLAGELLA-ASSOCIATED PROTEIN 43"/>
    <property type="match status" value="1"/>
</dbReference>
<comment type="similarity">
    <text evidence="8">Belongs to the CFAP43 family.</text>
</comment>
<dbReference type="SMART" id="SM00320">
    <property type="entry name" value="WD40"/>
    <property type="match status" value="6"/>
</dbReference>
<keyword evidence="5 10" id="KW-0175">Coiled coil</keyword>
<dbReference type="PANTHER" id="PTHR14885">
    <property type="entry name" value="CILIA- AND FLAGELLA-ASSOCIATED PROTEIN 43-RELATED"/>
    <property type="match status" value="1"/>
</dbReference>
<proteinExistence type="inferred from homology"/>
<dbReference type="GO" id="GO:0003341">
    <property type="term" value="P:cilium movement"/>
    <property type="evidence" value="ECO:0007669"/>
    <property type="project" value="UniProtKB-ARBA"/>
</dbReference>
<gene>
    <name evidence="13" type="ORF">CHS0354_024337</name>
</gene>
<comment type="subcellular location">
    <subcellularLocation>
        <location evidence="1">Cytoplasm</location>
        <location evidence="1">Cytoskeleton</location>
        <location evidence="1">Cilium axoneme</location>
    </subcellularLocation>
</comment>
<keyword evidence="3" id="KW-0853">WD repeat</keyword>
<protein>
    <recommendedName>
        <fullName evidence="9">Cilia- and flagella-associated protein 43</fullName>
    </recommendedName>
</protein>
<evidence type="ECO:0000256" key="11">
    <source>
        <dbReference type="SAM" id="MobiDB-lite"/>
    </source>
</evidence>
<evidence type="ECO:0000256" key="6">
    <source>
        <dbReference type="ARBA" id="ARBA00023212"/>
    </source>
</evidence>
<feature type="coiled-coil region" evidence="10">
    <location>
        <begin position="826"/>
        <end position="899"/>
    </location>
</feature>
<dbReference type="InterPro" id="IPR015943">
    <property type="entry name" value="WD40/YVTN_repeat-like_dom_sf"/>
</dbReference>
<evidence type="ECO:0000313" key="13">
    <source>
        <dbReference type="EMBL" id="KAK3611017.1"/>
    </source>
</evidence>
<feature type="coiled-coil region" evidence="10">
    <location>
        <begin position="1607"/>
        <end position="1641"/>
    </location>
</feature>
<dbReference type="InterPro" id="IPR001680">
    <property type="entry name" value="WD40_rpt"/>
</dbReference>
<evidence type="ECO:0000259" key="12">
    <source>
        <dbReference type="Pfam" id="PF23185"/>
    </source>
</evidence>
<evidence type="ECO:0000256" key="4">
    <source>
        <dbReference type="ARBA" id="ARBA00022737"/>
    </source>
</evidence>
<evidence type="ECO:0000256" key="1">
    <source>
        <dbReference type="ARBA" id="ARBA00004430"/>
    </source>
</evidence>
<keyword evidence="6" id="KW-0206">Cytoskeleton</keyword>
<evidence type="ECO:0000256" key="9">
    <source>
        <dbReference type="ARBA" id="ARBA00023662"/>
    </source>
</evidence>
<dbReference type="EMBL" id="JAEAOA010001446">
    <property type="protein sequence ID" value="KAK3611017.1"/>
    <property type="molecule type" value="Genomic_DNA"/>
</dbReference>
<evidence type="ECO:0000256" key="10">
    <source>
        <dbReference type="SAM" id="Coils"/>
    </source>
</evidence>
<dbReference type="Pfam" id="PF23185">
    <property type="entry name" value="CFAP43_N"/>
    <property type="match status" value="1"/>
</dbReference>
<dbReference type="GO" id="GO:0060271">
    <property type="term" value="P:cilium assembly"/>
    <property type="evidence" value="ECO:0007669"/>
    <property type="project" value="TreeGrafter"/>
</dbReference>
<name>A0AAE0TIE2_9BIVA</name>
<keyword evidence="7" id="KW-0966">Cell projection</keyword>
<evidence type="ECO:0000256" key="3">
    <source>
        <dbReference type="ARBA" id="ARBA00022574"/>
    </source>
</evidence>
<evidence type="ECO:0000313" key="14">
    <source>
        <dbReference type="Proteomes" id="UP001195483"/>
    </source>
</evidence>
<keyword evidence="14" id="KW-1185">Reference proteome</keyword>
<evidence type="ECO:0000256" key="5">
    <source>
        <dbReference type="ARBA" id="ARBA00023054"/>
    </source>
</evidence>
<organism evidence="13 14">
    <name type="scientific">Potamilus streckersoni</name>
    <dbReference type="NCBI Taxonomy" id="2493646"/>
    <lineage>
        <taxon>Eukaryota</taxon>
        <taxon>Metazoa</taxon>
        <taxon>Spiralia</taxon>
        <taxon>Lophotrochozoa</taxon>
        <taxon>Mollusca</taxon>
        <taxon>Bivalvia</taxon>
        <taxon>Autobranchia</taxon>
        <taxon>Heteroconchia</taxon>
        <taxon>Palaeoheterodonta</taxon>
        <taxon>Unionida</taxon>
        <taxon>Unionoidea</taxon>
        <taxon>Unionidae</taxon>
        <taxon>Ambleminae</taxon>
        <taxon>Lampsilini</taxon>
        <taxon>Potamilus</taxon>
    </lineage>
</organism>
<sequence>MDPIGTLELSWAQGYKGEPAYYVDKDVICFSCGTCVKFIAEDGAETIFNFEGQGGIGTLAVHTSEKCFALAGQNLNPSIYVYMYPTFRELQILSGGAKLEYQRLVFSTSNYLASVSGVPDFELTLWDFTQGTKLATLPLTSEKITSFSFNPANWRQMCVTTEKQITFLHTEQSDIHYIIQTERVKLPSAYPIQEEEEKEQDQSTRTLTRMSRYTIVVPKAAIAGLVGDMAEQLEEIQDQTVNVVPVSQAWTPGGDIYIGCKGGQLLKIDGEVLKAKVLYYPPPPAQAPRSRLTSAGSKRASAVDIQSVADDFGNILVEGSLECIKFHKRGLYAAGSDGVLRLIDTRSDECKVIEQCNTGTCISSMAFSANYRHIAIGSPLGSIFLYEVGTPESLKLLKDYHHGQFISIGELAVINNCVTVREDGMTQVWTADGGQLLCSYSVGAQATSLACSPYIPVVAVGDVTGHICFIDFTNLEQPRTIQKLRIYQGPVKHLVFDDDGKYLISGSDDGHVFVLDGRPSKTFLPIGHTEVKGEVQAISTFLHDGKVRVVVMANTTGNKRNGADRLTSFELSDDIVRDRKKHVKSLRYEFRNESISKMSFKLGTACYGCAPTKGQIIYTIAQKSKKVNQLTLPHIEDLPKKRDDITLEPAAEYPGHQLPGGRVRLSPHHKWLATYGTDGSVLIRTVGNMDQIVSATPHDFRTGGIRSLIFSEDSHIIYTTGFDGVLTCFTWNYTLPSIGKSKSAVDHARAKKTRLMSVQKEEQEYLQKMEDWSPTHISRPTSGTAIISQEEKERQRRMEAVEKDEIYTTPTPTPSPDATWLQTQELESFKEEDKQYSEKKKKLREEIRDMRKTLQERLKINETLPEIERLNRHEFDLDIEEQNRLQAENDAEVQRIREEIEFDNLAKMYLRDMIKRECWDNMVVKGKAIQAFNSSLEVSNFPLRERSKESLKFLDTIQKRRRIEIQERAARKETIDHVQKEAPTTADDDLGENEEENGKEQPSTTGSLGKKNLTRLEMLGVQFGGGSDLFYSQFELHTREQKRAQVVLLEDAIHRIKIAFNKEFDEVYVRKEQEIVKIKEKNKRIRKIMDDLEVVEEMIEPSLGDAERPENLLEVQDDEVKVEKYLTPEQRKQKEEQDRIEAERRAKERGDNARDRALQDMMGGVLEIKKEDELKKDISKPSFMLSKPENEWTEDEQKIVKEYEKKVKELQEEREKYKKQLETELRKNQSLIVESMAAFDDALNQIFMKKIKCKMVIYQEELKMLRLRYSMLVEEELVTREKELNRLLEHKKYLKQLVTQAVTESRKNVDAFREQYDILTAEDKVMDKAFKREFADVSAVQQDQLYRLFRRRPRARAVKTETSVTDSSVFNPFADRPPTARQNSQAKSYMESAMEELDKPSNCPEGIELHIWERLCAYRKAKIDNEQLLKTKALVLAEMNAFLQARQEEDEKLRTDIDEILDTLNKLQEDKQRFGLNLEVQLLLKQGQVEMDAGSFIDDHRDSVLIHRSVVEDLNGTIKQLGESKIASMVESKDFRKGIIQLEWEHKKMLMQMEDFQNKMKDIQFMKVTREIQLFLNEGDYDGKKSEEIGKLEQTVLTLKQHHEKAVEEKTKTLKELGKTIKQKEAENEQLLKELEELNVSVYERYHVDAVNADKRDTSTGTEKRYKDIVQRRKLVDLAKAQAQEVAVLRAEVERLRMRTFPALVQVEH</sequence>
<dbReference type="InterPro" id="IPR056296">
    <property type="entry name" value="Cfap43_N"/>
</dbReference>
<feature type="coiled-coil region" evidence="10">
    <location>
        <begin position="1193"/>
        <end position="1268"/>
    </location>
</feature>
<reference evidence="13" key="2">
    <citation type="journal article" date="2021" name="Genome Biol. Evol.">
        <title>Developing a high-quality reference genome for a parasitic bivalve with doubly uniparental inheritance (Bivalvia: Unionida).</title>
        <authorList>
            <person name="Smith C.H."/>
        </authorList>
    </citation>
    <scope>NUCLEOTIDE SEQUENCE</scope>
    <source>
        <strain evidence="13">CHS0354</strain>
        <tissue evidence="13">Mantle</tissue>
    </source>
</reference>
<keyword evidence="2" id="KW-0963">Cytoplasm</keyword>